<keyword evidence="2" id="KW-1185">Reference proteome</keyword>
<dbReference type="STRING" id="1077974.GOEFS_051_00060"/>
<dbReference type="AlphaFoldDB" id="H0QZR0"/>
<name>H0QZR0_9ACTN</name>
<reference evidence="1 2" key="1">
    <citation type="submission" date="2011-12" db="EMBL/GenBank/DDBJ databases">
        <title>Whole genome shotgun sequence of Gordonia effusa NBRC 100432.</title>
        <authorList>
            <person name="Yoshida I."/>
            <person name="Takarada H."/>
            <person name="Hosoyama A."/>
            <person name="Tsuchikane K."/>
            <person name="Katsumata H."/>
            <person name="Yamazaki S."/>
            <person name="Fujita N."/>
        </authorList>
    </citation>
    <scope>NUCLEOTIDE SEQUENCE [LARGE SCALE GENOMIC DNA]</scope>
    <source>
        <strain evidence="1 2">NBRC 100432</strain>
    </source>
</reference>
<comment type="caution">
    <text evidence="1">The sequence shown here is derived from an EMBL/GenBank/DDBJ whole genome shotgun (WGS) entry which is preliminary data.</text>
</comment>
<dbReference type="RefSeq" id="WP_007317648.1">
    <property type="nucleotide sequence ID" value="NZ_BAEH01000051.1"/>
</dbReference>
<organism evidence="1 2">
    <name type="scientific">Gordonia effusa NBRC 100432</name>
    <dbReference type="NCBI Taxonomy" id="1077974"/>
    <lineage>
        <taxon>Bacteria</taxon>
        <taxon>Bacillati</taxon>
        <taxon>Actinomycetota</taxon>
        <taxon>Actinomycetes</taxon>
        <taxon>Mycobacteriales</taxon>
        <taxon>Gordoniaceae</taxon>
        <taxon>Gordonia</taxon>
    </lineage>
</organism>
<dbReference type="EMBL" id="BAEH01000051">
    <property type="protein sequence ID" value="GAB18311.1"/>
    <property type="molecule type" value="Genomic_DNA"/>
</dbReference>
<gene>
    <name evidence="1" type="ORF">GOEFS_051_00060</name>
</gene>
<dbReference type="Proteomes" id="UP000035034">
    <property type="component" value="Unassembled WGS sequence"/>
</dbReference>
<accession>H0QZR0</accession>
<sequence>MSTLLEVTAEELLRGDRIVAHREPGRTVRRQWVVKAPLGVHPDAGIPGIQLESGAIDSPGFALNLWPGTDFTSKAIFVIER</sequence>
<proteinExistence type="predicted"/>
<evidence type="ECO:0000313" key="1">
    <source>
        <dbReference type="EMBL" id="GAB18311.1"/>
    </source>
</evidence>
<evidence type="ECO:0000313" key="2">
    <source>
        <dbReference type="Proteomes" id="UP000035034"/>
    </source>
</evidence>
<protein>
    <submittedName>
        <fullName evidence="1">Uncharacterized protein</fullName>
    </submittedName>
</protein>